<sequence>MEPRSMAQRARAGLHDDALDVAEELVVDRGFRAFSMRDLATRVGVSRQTLYNEFGDRRGVASALVLRSTERFLDEIEQALAGEADLHAAWVAAVRGALARAEDNPLLKTLLTGEEGTPELFGTDSEPIVVAARERAAGYLRRRWPDLDPDAVGLAAETAARLTVSHIVLPLAPADVIAEQVATVVVRICCAR</sequence>
<proteinExistence type="predicted"/>
<gene>
    <name evidence="6" type="ORF">ACFQH9_22815</name>
</gene>
<dbReference type="PANTHER" id="PTHR30055:SF234">
    <property type="entry name" value="HTH-TYPE TRANSCRIPTIONAL REGULATOR BETI"/>
    <property type="match status" value="1"/>
</dbReference>
<name>A0ABW1IEC6_9PSEU</name>
<evidence type="ECO:0000256" key="4">
    <source>
        <dbReference type="PROSITE-ProRule" id="PRU00335"/>
    </source>
</evidence>
<keyword evidence="2 4" id="KW-0238">DNA-binding</keyword>
<dbReference type="SUPFAM" id="SSF46689">
    <property type="entry name" value="Homeodomain-like"/>
    <property type="match status" value="1"/>
</dbReference>
<dbReference type="InterPro" id="IPR050109">
    <property type="entry name" value="HTH-type_TetR-like_transc_reg"/>
</dbReference>
<keyword evidence="3" id="KW-0804">Transcription</keyword>
<dbReference type="PRINTS" id="PR00455">
    <property type="entry name" value="HTHTETR"/>
</dbReference>
<dbReference type="InterPro" id="IPR009057">
    <property type="entry name" value="Homeodomain-like_sf"/>
</dbReference>
<dbReference type="EMBL" id="JBHSQK010000063">
    <property type="protein sequence ID" value="MFC5951103.1"/>
    <property type="molecule type" value="Genomic_DNA"/>
</dbReference>
<evidence type="ECO:0000256" key="3">
    <source>
        <dbReference type="ARBA" id="ARBA00023163"/>
    </source>
</evidence>
<dbReference type="Pfam" id="PF18556">
    <property type="entry name" value="TetR_C_35"/>
    <property type="match status" value="1"/>
</dbReference>
<evidence type="ECO:0000256" key="1">
    <source>
        <dbReference type="ARBA" id="ARBA00023015"/>
    </source>
</evidence>
<dbReference type="InterPro" id="IPR040611">
    <property type="entry name" value="AlkX_C"/>
</dbReference>
<dbReference type="Pfam" id="PF00440">
    <property type="entry name" value="TetR_N"/>
    <property type="match status" value="1"/>
</dbReference>
<dbReference type="PANTHER" id="PTHR30055">
    <property type="entry name" value="HTH-TYPE TRANSCRIPTIONAL REGULATOR RUTR"/>
    <property type="match status" value="1"/>
</dbReference>
<evidence type="ECO:0000313" key="6">
    <source>
        <dbReference type="EMBL" id="MFC5951103.1"/>
    </source>
</evidence>
<evidence type="ECO:0000313" key="7">
    <source>
        <dbReference type="Proteomes" id="UP001596119"/>
    </source>
</evidence>
<reference evidence="7" key="1">
    <citation type="journal article" date="2019" name="Int. J. Syst. Evol. Microbiol.">
        <title>The Global Catalogue of Microorganisms (GCM) 10K type strain sequencing project: providing services to taxonomists for standard genome sequencing and annotation.</title>
        <authorList>
            <consortium name="The Broad Institute Genomics Platform"/>
            <consortium name="The Broad Institute Genome Sequencing Center for Infectious Disease"/>
            <person name="Wu L."/>
            <person name="Ma J."/>
        </authorList>
    </citation>
    <scope>NUCLEOTIDE SEQUENCE [LARGE SCALE GENOMIC DNA]</scope>
    <source>
        <strain evidence="7">CGMCC 4.7397</strain>
    </source>
</reference>
<accession>A0ABW1IEC6</accession>
<dbReference type="Proteomes" id="UP001596119">
    <property type="component" value="Unassembled WGS sequence"/>
</dbReference>
<dbReference type="InterPro" id="IPR001647">
    <property type="entry name" value="HTH_TetR"/>
</dbReference>
<dbReference type="PROSITE" id="PS50977">
    <property type="entry name" value="HTH_TETR_2"/>
    <property type="match status" value="1"/>
</dbReference>
<feature type="domain" description="HTH tetR-type" evidence="5">
    <location>
        <begin position="12"/>
        <end position="72"/>
    </location>
</feature>
<protein>
    <submittedName>
        <fullName evidence="6">TetR family transcriptional regulator</fullName>
    </submittedName>
</protein>
<evidence type="ECO:0000256" key="2">
    <source>
        <dbReference type="ARBA" id="ARBA00023125"/>
    </source>
</evidence>
<feature type="DNA-binding region" description="H-T-H motif" evidence="4">
    <location>
        <begin position="35"/>
        <end position="54"/>
    </location>
</feature>
<dbReference type="Gene3D" id="1.10.357.10">
    <property type="entry name" value="Tetracycline Repressor, domain 2"/>
    <property type="match status" value="1"/>
</dbReference>
<evidence type="ECO:0000259" key="5">
    <source>
        <dbReference type="PROSITE" id="PS50977"/>
    </source>
</evidence>
<organism evidence="6 7">
    <name type="scientific">Pseudonocardia lutea</name>
    <dbReference type="NCBI Taxonomy" id="2172015"/>
    <lineage>
        <taxon>Bacteria</taxon>
        <taxon>Bacillati</taxon>
        <taxon>Actinomycetota</taxon>
        <taxon>Actinomycetes</taxon>
        <taxon>Pseudonocardiales</taxon>
        <taxon>Pseudonocardiaceae</taxon>
        <taxon>Pseudonocardia</taxon>
    </lineage>
</organism>
<dbReference type="RefSeq" id="WP_379568727.1">
    <property type="nucleotide sequence ID" value="NZ_JBHSQK010000063.1"/>
</dbReference>
<keyword evidence="7" id="KW-1185">Reference proteome</keyword>
<keyword evidence="1" id="KW-0805">Transcription regulation</keyword>
<comment type="caution">
    <text evidence="6">The sequence shown here is derived from an EMBL/GenBank/DDBJ whole genome shotgun (WGS) entry which is preliminary data.</text>
</comment>